<proteinExistence type="predicted"/>
<dbReference type="PANTHER" id="PTHR47923">
    <property type="entry name" value="INSERTION ELEMENT IS1 1 PROTEIN INSA-RELATED"/>
    <property type="match status" value="1"/>
</dbReference>
<dbReference type="Gene3D" id="1.10.10.60">
    <property type="entry name" value="Homeodomain-like"/>
    <property type="match status" value="1"/>
</dbReference>
<dbReference type="RefSeq" id="WP_108899636.1">
    <property type="nucleotide sequence ID" value="NZ_CP029185.2"/>
</dbReference>
<dbReference type="KEGG" id="lpv:HYN51_02590"/>
<dbReference type="EMBL" id="CP029185">
    <property type="protein sequence ID" value="AWH87548.1"/>
    <property type="molecule type" value="Genomic_DNA"/>
</dbReference>
<evidence type="ECO:0000313" key="2">
    <source>
        <dbReference type="Proteomes" id="UP000244908"/>
    </source>
</evidence>
<accession>A0A2Y9TUZ0</accession>
<evidence type="ECO:0008006" key="3">
    <source>
        <dbReference type="Google" id="ProtNLM"/>
    </source>
</evidence>
<dbReference type="InterPro" id="IPR051252">
    <property type="entry name" value="IS1_transposase_InsA"/>
</dbReference>
<dbReference type="PANTHER" id="PTHR47923:SF1">
    <property type="entry name" value="INSERTION ELEMENT IS1 1 PROTEIN INSA-RELATED"/>
    <property type="match status" value="1"/>
</dbReference>
<reference evidence="1 2" key="1">
    <citation type="journal article" date="2019" name="Int. J. Syst. Evol. Microbiol.">
        <title>Limnobaculum parvum gen. nov., sp. nov., isolated from a freshwater lake.</title>
        <authorList>
            <person name="Baek C."/>
            <person name="Shin S.K."/>
            <person name="Yi H."/>
        </authorList>
    </citation>
    <scope>NUCLEOTIDE SEQUENCE [LARGE SCALE GENOMIC DNA]</scope>
    <source>
        <strain evidence="1 2">HYN0051</strain>
    </source>
</reference>
<dbReference type="GO" id="GO:0006313">
    <property type="term" value="P:DNA transposition"/>
    <property type="evidence" value="ECO:0007669"/>
    <property type="project" value="TreeGrafter"/>
</dbReference>
<dbReference type="Proteomes" id="UP000244908">
    <property type="component" value="Chromosome"/>
</dbReference>
<dbReference type="AlphaFoldDB" id="A0A2Y9TUZ0"/>
<dbReference type="OrthoDB" id="9783238at2"/>
<gene>
    <name evidence="1" type="ORF">HYN51_02590</name>
</gene>
<evidence type="ECO:0000313" key="1">
    <source>
        <dbReference type="EMBL" id="AWH87548.1"/>
    </source>
</evidence>
<protein>
    <recommendedName>
        <fullName evidence="3">IS1 family transposase</fullName>
    </recommendedName>
</protein>
<keyword evidence="2" id="KW-1185">Reference proteome</keyword>
<sequence length="123" mass="14134">MISLLPISMERDGCLAIILVMDAFFFKKEVIMEVRQLVCHHCNVPGRIRRHGQARSGIQRYLCVLCKKTFQVSYIYQGHETNIAKQIKSLLAEGQSREQIARSLGVSLKNIDRHIYMLESEAI</sequence>
<organism evidence="1 2">
    <name type="scientific">Limnobaculum parvum</name>
    <dbReference type="NCBI Taxonomy" id="2172103"/>
    <lineage>
        <taxon>Bacteria</taxon>
        <taxon>Pseudomonadati</taxon>
        <taxon>Pseudomonadota</taxon>
        <taxon>Gammaproteobacteria</taxon>
        <taxon>Enterobacterales</taxon>
        <taxon>Budviciaceae</taxon>
        <taxon>Limnobaculum</taxon>
    </lineage>
</organism>
<name>A0A2Y9TUZ0_9GAMM</name>